<protein>
    <submittedName>
        <fullName evidence="4">DUF917 domain-containing protein</fullName>
    </submittedName>
</protein>
<comment type="caution">
    <text evidence="4">The sequence shown here is derived from an EMBL/GenBank/DDBJ whole genome shotgun (WGS) entry which is preliminary data.</text>
</comment>
<dbReference type="AlphaFoldDB" id="A0A848DJE0"/>
<dbReference type="SUPFAM" id="SSF160991">
    <property type="entry name" value="CV3147-like"/>
    <property type="match status" value="1"/>
</dbReference>
<sequence>MTQRQERGRGSGTPAARADRGPTRSIDVDDLPALARGCAVMGAGGGGDPLVGVLMAREAIQRHGPVRLVDLGDLPDDGLVMPCGLVGAPTIAIEKLENGGEGGCLAAEAEALTGRPVVAIMPFEIGGSNGLIPLTWAARLGLPYVDADGMGRAFPTMPQMTMNLAGVSSSPCLMADERLNTLVIRTGGVEWTERLLRSSTAAFGGAAVAALYLMDVATARRATVPGSVSRALELGTAMARVEIDPIDTVVEELAAVELIRGKVIDVERETSGGFVRGSAIVEDATGEGRLLRLEIQNENLAALEDGEVRACVPDIITVLDARTGEAIVTERLRYGQRVGVIAFPCPEVWRSPAGLAVAGPAAFGLRFPYTPLAAGGTRAS</sequence>
<feature type="domain" description="S-Me-THD N-terminal" evidence="2">
    <location>
        <begin position="29"/>
        <end position="185"/>
    </location>
</feature>
<gene>
    <name evidence="4" type="ORF">HF519_13490</name>
</gene>
<dbReference type="Gene3D" id="2.40.390.10">
    <property type="entry name" value="CV3147-like"/>
    <property type="match status" value="1"/>
</dbReference>
<dbReference type="Pfam" id="PF20906">
    <property type="entry name" value="S-Me-THD_C"/>
    <property type="match status" value="1"/>
</dbReference>
<name>A0A848DJE0_9PSEU</name>
<dbReference type="InterPro" id="IPR027479">
    <property type="entry name" value="S-Me-THD_N_sf"/>
</dbReference>
<dbReference type="InterPro" id="IPR048350">
    <property type="entry name" value="S-Me-THD-like_C"/>
</dbReference>
<dbReference type="Proteomes" id="UP000586918">
    <property type="component" value="Unassembled WGS sequence"/>
</dbReference>
<dbReference type="InterPro" id="IPR010318">
    <property type="entry name" value="S-Me-THD_N"/>
</dbReference>
<feature type="domain" description="S-Me-THD-like C-terminal" evidence="3">
    <location>
        <begin position="190"/>
        <end position="372"/>
    </location>
</feature>
<dbReference type="RefSeq" id="WP_169413275.1">
    <property type="nucleotide sequence ID" value="NZ_JAAXKZ010000042.1"/>
</dbReference>
<evidence type="ECO:0000256" key="1">
    <source>
        <dbReference type="SAM" id="MobiDB-lite"/>
    </source>
</evidence>
<organism evidence="4 5">
    <name type="scientific">Pseudonocardia bannensis</name>
    <dbReference type="NCBI Taxonomy" id="630973"/>
    <lineage>
        <taxon>Bacteria</taxon>
        <taxon>Bacillati</taxon>
        <taxon>Actinomycetota</taxon>
        <taxon>Actinomycetes</taxon>
        <taxon>Pseudonocardiales</taxon>
        <taxon>Pseudonocardiaceae</taxon>
        <taxon>Pseudonocardia</taxon>
    </lineage>
</organism>
<dbReference type="Gene3D" id="3.40.1610.10">
    <property type="entry name" value="CV3147-like domain"/>
    <property type="match status" value="1"/>
</dbReference>
<dbReference type="InterPro" id="IPR024071">
    <property type="entry name" value="S-Me-THD_C_sf"/>
</dbReference>
<accession>A0A848DJE0</accession>
<evidence type="ECO:0000259" key="2">
    <source>
        <dbReference type="Pfam" id="PF06032"/>
    </source>
</evidence>
<proteinExistence type="predicted"/>
<dbReference type="EMBL" id="JAAXKZ010000042">
    <property type="protein sequence ID" value="NMH92564.1"/>
    <property type="molecule type" value="Genomic_DNA"/>
</dbReference>
<reference evidence="4 5" key="1">
    <citation type="submission" date="2020-04" db="EMBL/GenBank/DDBJ databases">
        <authorList>
            <person name="Klaysubun C."/>
            <person name="Duangmal K."/>
            <person name="Lipun K."/>
        </authorList>
    </citation>
    <scope>NUCLEOTIDE SEQUENCE [LARGE SCALE GENOMIC DNA]</scope>
    <source>
        <strain evidence="4 5">DSM 45300</strain>
    </source>
</reference>
<evidence type="ECO:0000313" key="5">
    <source>
        <dbReference type="Proteomes" id="UP000586918"/>
    </source>
</evidence>
<keyword evidence="5" id="KW-1185">Reference proteome</keyword>
<evidence type="ECO:0000313" key="4">
    <source>
        <dbReference type="EMBL" id="NMH92564.1"/>
    </source>
</evidence>
<feature type="region of interest" description="Disordered" evidence="1">
    <location>
        <begin position="1"/>
        <end position="27"/>
    </location>
</feature>
<dbReference type="Pfam" id="PF06032">
    <property type="entry name" value="S-Me-THD_N"/>
    <property type="match status" value="1"/>
</dbReference>
<evidence type="ECO:0000259" key="3">
    <source>
        <dbReference type="Pfam" id="PF20906"/>
    </source>
</evidence>